<feature type="compositionally biased region" description="Basic and acidic residues" evidence="1">
    <location>
        <begin position="52"/>
        <end position="63"/>
    </location>
</feature>
<dbReference type="PANTHER" id="PTHR36617">
    <property type="entry name" value="PROTEIN, PUTATIVE-RELATED"/>
    <property type="match status" value="1"/>
</dbReference>
<dbReference type="PANTHER" id="PTHR36617:SF5">
    <property type="entry name" value="OS05G0421675 PROTEIN"/>
    <property type="match status" value="1"/>
</dbReference>
<feature type="transmembrane region" description="Helical" evidence="2">
    <location>
        <begin position="297"/>
        <end position="316"/>
    </location>
</feature>
<organism evidence="3 4">
    <name type="scientific">Colocasia esculenta</name>
    <name type="common">Wild taro</name>
    <name type="synonym">Arum esculentum</name>
    <dbReference type="NCBI Taxonomy" id="4460"/>
    <lineage>
        <taxon>Eukaryota</taxon>
        <taxon>Viridiplantae</taxon>
        <taxon>Streptophyta</taxon>
        <taxon>Embryophyta</taxon>
        <taxon>Tracheophyta</taxon>
        <taxon>Spermatophyta</taxon>
        <taxon>Magnoliopsida</taxon>
        <taxon>Liliopsida</taxon>
        <taxon>Araceae</taxon>
        <taxon>Aroideae</taxon>
        <taxon>Colocasieae</taxon>
        <taxon>Colocasia</taxon>
    </lineage>
</organism>
<protein>
    <submittedName>
        <fullName evidence="3">Uncharacterized protein</fullName>
    </submittedName>
</protein>
<dbReference type="Proteomes" id="UP000652761">
    <property type="component" value="Unassembled WGS sequence"/>
</dbReference>
<keyword evidence="4" id="KW-1185">Reference proteome</keyword>
<sequence length="324" mass="37253">MPKILRGGEENSKLEFRTYWGPLGAVGARISPVRPDPRRTGPGSAIPPSPAEPERSERRGPDRIPKTLAFRLQSIQTRFFWHGHGKERGWLDISWGRICLPKEAKELAIRDITTFNMVALCKWWWRIGAEEGGWGLWHDIIQPRYLGSSSGWDLGSTPQYRCSPVWKGFLQSLDFIKASVSISLGDGQRCSFWTNRWCGNLTLDHLFPDLFAISSAPMATVADFYEENHAGGMWVPTFRRNLSMEETTHLLEMFALLAHFRLTANMVDWWTWRWEKSRCFSVKSAYLMLINGSCQPVISYPGFSLIAQLYAVFVVMRRRAWTIF</sequence>
<dbReference type="AlphaFoldDB" id="A0A843UZZ5"/>
<keyword evidence="2" id="KW-0812">Transmembrane</keyword>
<comment type="caution">
    <text evidence="3">The sequence shown here is derived from an EMBL/GenBank/DDBJ whole genome shotgun (WGS) entry which is preliminary data.</text>
</comment>
<proteinExistence type="predicted"/>
<dbReference type="EMBL" id="NMUH01000954">
    <property type="protein sequence ID" value="MQL87124.1"/>
    <property type="molecule type" value="Genomic_DNA"/>
</dbReference>
<evidence type="ECO:0000256" key="2">
    <source>
        <dbReference type="SAM" id="Phobius"/>
    </source>
</evidence>
<reference evidence="3" key="1">
    <citation type="submission" date="2017-07" db="EMBL/GenBank/DDBJ databases">
        <title>Taro Niue Genome Assembly and Annotation.</title>
        <authorList>
            <person name="Atibalentja N."/>
            <person name="Keating K."/>
            <person name="Fields C.J."/>
        </authorList>
    </citation>
    <scope>NUCLEOTIDE SEQUENCE</scope>
    <source>
        <strain evidence="3">Niue_2</strain>
        <tissue evidence="3">Leaf</tissue>
    </source>
</reference>
<gene>
    <name evidence="3" type="ORF">Taro_019663</name>
</gene>
<evidence type="ECO:0000313" key="3">
    <source>
        <dbReference type="EMBL" id="MQL87124.1"/>
    </source>
</evidence>
<evidence type="ECO:0000256" key="1">
    <source>
        <dbReference type="SAM" id="MobiDB-lite"/>
    </source>
</evidence>
<name>A0A843UZZ5_COLES</name>
<keyword evidence="2" id="KW-1133">Transmembrane helix</keyword>
<evidence type="ECO:0000313" key="4">
    <source>
        <dbReference type="Proteomes" id="UP000652761"/>
    </source>
</evidence>
<accession>A0A843UZZ5</accession>
<keyword evidence="2" id="KW-0472">Membrane</keyword>
<feature type="region of interest" description="Disordered" evidence="1">
    <location>
        <begin position="29"/>
        <end position="63"/>
    </location>
</feature>
<dbReference type="OrthoDB" id="689430at2759"/>